<evidence type="ECO:0000259" key="1">
    <source>
        <dbReference type="Pfam" id="PF18480"/>
    </source>
</evidence>
<dbReference type="RefSeq" id="WP_200241285.1">
    <property type="nucleotide sequence ID" value="NZ_NRRV01000072.1"/>
</dbReference>
<name>A0ABS1CMR6_9GAMM</name>
<dbReference type="InterPro" id="IPR041049">
    <property type="entry name" value="DUF5615"/>
</dbReference>
<feature type="domain" description="DUF5615" evidence="1">
    <location>
        <begin position="1"/>
        <end position="110"/>
    </location>
</feature>
<evidence type="ECO:0000313" key="2">
    <source>
        <dbReference type="EMBL" id="MBK1633210.1"/>
    </source>
</evidence>
<organism evidence="2 3">
    <name type="scientific">Thiohalocapsa halophila</name>
    <dbReference type="NCBI Taxonomy" id="69359"/>
    <lineage>
        <taxon>Bacteria</taxon>
        <taxon>Pseudomonadati</taxon>
        <taxon>Pseudomonadota</taxon>
        <taxon>Gammaproteobacteria</taxon>
        <taxon>Chromatiales</taxon>
        <taxon>Chromatiaceae</taxon>
        <taxon>Thiohalocapsa</taxon>
    </lineage>
</organism>
<dbReference type="Proteomes" id="UP000748752">
    <property type="component" value="Unassembled WGS sequence"/>
</dbReference>
<reference evidence="2 3" key="1">
    <citation type="journal article" date="2020" name="Microorganisms">
        <title>Osmotic Adaptation and Compatible Solute Biosynthesis of Phototrophic Bacteria as Revealed from Genome Analyses.</title>
        <authorList>
            <person name="Imhoff J.F."/>
            <person name="Rahn T."/>
            <person name="Kunzel S."/>
            <person name="Keller A."/>
            <person name="Neulinger S.C."/>
        </authorList>
    </citation>
    <scope>NUCLEOTIDE SEQUENCE [LARGE SCALE GENOMIC DNA]</scope>
    <source>
        <strain evidence="2 3">DSM 6210</strain>
    </source>
</reference>
<protein>
    <recommendedName>
        <fullName evidence="1">DUF5615 domain-containing protein</fullName>
    </recommendedName>
</protein>
<dbReference type="Pfam" id="PF18480">
    <property type="entry name" value="DUF5615"/>
    <property type="match status" value="1"/>
</dbReference>
<gene>
    <name evidence="2" type="ORF">CKO31_21135</name>
</gene>
<sequence>MRFKIDENLPQEVVELLCEHGHAAVSVFDQTLSGAQDPTVFEVCQEECRVLVTLDLDFANIQAYPPGETSGIVVLRLVRQDKSRVLQIIEKLMPAFAEAALSQKLWIVEEDRIRIRD</sequence>
<comment type="caution">
    <text evidence="2">The sequence shown here is derived from an EMBL/GenBank/DDBJ whole genome shotgun (WGS) entry which is preliminary data.</text>
</comment>
<dbReference type="EMBL" id="NRRV01000072">
    <property type="protein sequence ID" value="MBK1633210.1"/>
    <property type="molecule type" value="Genomic_DNA"/>
</dbReference>
<evidence type="ECO:0000313" key="3">
    <source>
        <dbReference type="Proteomes" id="UP000748752"/>
    </source>
</evidence>
<keyword evidence="3" id="KW-1185">Reference proteome</keyword>
<accession>A0ABS1CMR6</accession>
<proteinExistence type="predicted"/>